<name>A0A8S5Q974_9CAUD</name>
<protein>
    <submittedName>
        <fullName evidence="1">Uncharacterized protein</fullName>
    </submittedName>
</protein>
<accession>A0A8S5Q974</accession>
<dbReference type="EMBL" id="BK015614">
    <property type="protein sequence ID" value="DAE15942.1"/>
    <property type="molecule type" value="Genomic_DNA"/>
</dbReference>
<proteinExistence type="predicted"/>
<sequence>MKGVNSVNLLSADFETTLNSKVVEIVANAMERLPINNNQQRYLNKKQAKAYIGGIDDRDFDECVSMGLKQIVIKRPSGSATIRYDARDLDEFMAKFKI</sequence>
<organism evidence="1">
    <name type="scientific">Siphoviridae sp. ctfR912</name>
    <dbReference type="NCBI Taxonomy" id="2825596"/>
    <lineage>
        <taxon>Viruses</taxon>
        <taxon>Duplodnaviria</taxon>
        <taxon>Heunggongvirae</taxon>
        <taxon>Uroviricota</taxon>
        <taxon>Caudoviricetes</taxon>
    </lineage>
</organism>
<reference evidence="1" key="1">
    <citation type="journal article" date="2021" name="Proc. Natl. Acad. Sci. U.S.A.">
        <title>A Catalog of Tens of Thousands of Viruses from Human Metagenomes Reveals Hidden Associations with Chronic Diseases.</title>
        <authorList>
            <person name="Tisza M.J."/>
            <person name="Buck C.B."/>
        </authorList>
    </citation>
    <scope>NUCLEOTIDE SEQUENCE</scope>
    <source>
        <strain evidence="1">CtfR912</strain>
    </source>
</reference>
<evidence type="ECO:0000313" key="1">
    <source>
        <dbReference type="EMBL" id="DAE15942.1"/>
    </source>
</evidence>